<protein>
    <submittedName>
        <fullName evidence="6">Flagellar export chaperone FlgN</fullName>
    </submittedName>
</protein>
<reference evidence="6 7" key="1">
    <citation type="submission" date="2020-07" db="EMBL/GenBank/DDBJ databases">
        <title>Bacterium isolated from marien macroalgae.</title>
        <authorList>
            <person name="Zhu K."/>
            <person name="Lu D."/>
            <person name="Du Z."/>
        </authorList>
    </citation>
    <scope>NUCLEOTIDE SEQUENCE [LARGE SCALE GENOMIC DNA]</scope>
    <source>
        <strain evidence="6 7">3-1745</strain>
    </source>
</reference>
<feature type="compositionally biased region" description="Basic and acidic residues" evidence="5">
    <location>
        <begin position="149"/>
        <end position="158"/>
    </location>
</feature>
<comment type="caution">
    <text evidence="6">The sequence shown here is derived from an EMBL/GenBank/DDBJ whole genome shotgun (WGS) entry which is preliminary data.</text>
</comment>
<keyword evidence="6" id="KW-0966">Cell projection</keyword>
<evidence type="ECO:0000256" key="2">
    <source>
        <dbReference type="ARBA" id="ARBA00007703"/>
    </source>
</evidence>
<feature type="region of interest" description="Disordered" evidence="5">
    <location>
        <begin position="144"/>
        <end position="165"/>
    </location>
</feature>
<comment type="similarity">
    <text evidence="2">Belongs to the FlgN family.</text>
</comment>
<comment type="function">
    <text evidence="1">Required for the efficient initiation of filament assembly.</text>
</comment>
<evidence type="ECO:0000256" key="5">
    <source>
        <dbReference type="SAM" id="MobiDB-lite"/>
    </source>
</evidence>
<sequence length="165" mass="18736">MSAILSDDHRQQLDTLIHQGIERLVQLQALLEAELEALQSRALDPLQHNNRAKQECLLAIDRNIRERNTLLEQAGIRSDRASVTRCIEQQPEPARLGLGESWRSLESELDKVKQLNQRNEQVLLRNKQSADQLLALLQGHAQGNTLYDQKGDKGRYEGQRSLGKA</sequence>
<dbReference type="RefSeq" id="WP_181736369.1">
    <property type="nucleotide sequence ID" value="NZ_JACEMT010000029.1"/>
</dbReference>
<organism evidence="6 7">
    <name type="scientific">Marinobacterium marinum</name>
    <dbReference type="NCBI Taxonomy" id="2756129"/>
    <lineage>
        <taxon>Bacteria</taxon>
        <taxon>Pseudomonadati</taxon>
        <taxon>Pseudomonadota</taxon>
        <taxon>Gammaproteobacteria</taxon>
        <taxon>Oceanospirillales</taxon>
        <taxon>Oceanospirillaceae</taxon>
        <taxon>Marinobacterium</taxon>
    </lineage>
</organism>
<accession>A0A7W1WVE7</accession>
<dbReference type="Pfam" id="PF05130">
    <property type="entry name" value="FlgN"/>
    <property type="match status" value="1"/>
</dbReference>
<evidence type="ECO:0000256" key="1">
    <source>
        <dbReference type="ARBA" id="ARBA00002397"/>
    </source>
</evidence>
<dbReference type="InterPro" id="IPR007809">
    <property type="entry name" value="FlgN-like"/>
</dbReference>
<keyword evidence="6" id="KW-0282">Flagellum</keyword>
<name>A0A7W1WVE7_9GAMM</name>
<keyword evidence="3" id="KW-1005">Bacterial flagellum biogenesis</keyword>
<dbReference type="Proteomes" id="UP000538931">
    <property type="component" value="Unassembled WGS sequence"/>
</dbReference>
<evidence type="ECO:0000256" key="4">
    <source>
        <dbReference type="SAM" id="Coils"/>
    </source>
</evidence>
<proteinExistence type="inferred from homology"/>
<dbReference type="InterPro" id="IPR036679">
    <property type="entry name" value="FlgN-like_sf"/>
</dbReference>
<gene>
    <name evidence="6" type="primary">flgN</name>
    <name evidence="6" type="ORF">H1S06_00740</name>
</gene>
<keyword evidence="6" id="KW-0969">Cilium</keyword>
<dbReference type="SUPFAM" id="SSF140566">
    <property type="entry name" value="FlgN-like"/>
    <property type="match status" value="1"/>
</dbReference>
<evidence type="ECO:0000313" key="6">
    <source>
        <dbReference type="EMBL" id="MBA4500897.1"/>
    </source>
</evidence>
<dbReference type="Gene3D" id="1.20.58.300">
    <property type="entry name" value="FlgN-like"/>
    <property type="match status" value="1"/>
</dbReference>
<evidence type="ECO:0000313" key="7">
    <source>
        <dbReference type="Proteomes" id="UP000538931"/>
    </source>
</evidence>
<keyword evidence="4" id="KW-0175">Coiled coil</keyword>
<evidence type="ECO:0000256" key="3">
    <source>
        <dbReference type="ARBA" id="ARBA00022795"/>
    </source>
</evidence>
<keyword evidence="7" id="KW-1185">Reference proteome</keyword>
<dbReference type="EMBL" id="JACEMT010000029">
    <property type="protein sequence ID" value="MBA4500897.1"/>
    <property type="molecule type" value="Genomic_DNA"/>
</dbReference>
<feature type="coiled-coil region" evidence="4">
    <location>
        <begin position="105"/>
        <end position="132"/>
    </location>
</feature>
<dbReference type="AlphaFoldDB" id="A0A7W1WVE7"/>
<dbReference type="GO" id="GO:0044780">
    <property type="term" value="P:bacterial-type flagellum assembly"/>
    <property type="evidence" value="ECO:0007669"/>
    <property type="project" value="InterPro"/>
</dbReference>